<evidence type="ECO:0000256" key="4">
    <source>
        <dbReference type="ARBA" id="ARBA00022989"/>
    </source>
</evidence>
<evidence type="ECO:0000256" key="7">
    <source>
        <dbReference type="SAM" id="Phobius"/>
    </source>
</evidence>
<gene>
    <name evidence="8" type="ORF">COCSADRAFT_84922</name>
</gene>
<evidence type="ECO:0000256" key="5">
    <source>
        <dbReference type="ARBA" id="ARBA00023136"/>
    </source>
</evidence>
<evidence type="ECO:0000256" key="2">
    <source>
        <dbReference type="ARBA" id="ARBA00022692"/>
    </source>
</evidence>
<dbReference type="GO" id="GO:0070072">
    <property type="term" value="P:vacuolar proton-transporting V-type ATPase complex assembly"/>
    <property type="evidence" value="ECO:0007669"/>
    <property type="project" value="InterPro"/>
</dbReference>
<dbReference type="RefSeq" id="XP_007697861.1">
    <property type="nucleotide sequence ID" value="XM_007699671.1"/>
</dbReference>
<evidence type="ECO:0000313" key="9">
    <source>
        <dbReference type="Proteomes" id="UP000016934"/>
    </source>
</evidence>
<keyword evidence="4 7" id="KW-1133">Transmembrane helix</keyword>
<dbReference type="Proteomes" id="UP000016934">
    <property type="component" value="Unassembled WGS sequence"/>
</dbReference>
<comment type="subcellular location">
    <subcellularLocation>
        <location evidence="1">Endoplasmic reticulum membrane</location>
        <topology evidence="1">Multi-pass membrane protein</topology>
    </subcellularLocation>
</comment>
<dbReference type="PANTHER" id="PTHR31394">
    <property type="entry name" value="TRANSMEMBRANE PROTEIN 199"/>
    <property type="match status" value="1"/>
</dbReference>
<dbReference type="STRING" id="665912.M2TAV1"/>
<dbReference type="Pfam" id="PF11712">
    <property type="entry name" value="Vma12"/>
    <property type="match status" value="1"/>
</dbReference>
<dbReference type="HOGENOM" id="CLU_048316_0_0_1"/>
<keyword evidence="2 7" id="KW-0812">Transmembrane</keyword>
<dbReference type="OrthoDB" id="19981at2759"/>
<feature type="region of interest" description="Disordered" evidence="6">
    <location>
        <begin position="308"/>
        <end position="331"/>
    </location>
</feature>
<dbReference type="OMA" id="FSVYWAL"/>
<protein>
    <recommendedName>
        <fullName evidence="10">Endoplasmic reticulum-based factor for assembly of V-ATPase</fullName>
    </recommendedName>
</protein>
<dbReference type="GO" id="GO:0005789">
    <property type="term" value="C:endoplasmic reticulum membrane"/>
    <property type="evidence" value="ECO:0007669"/>
    <property type="project" value="UniProtKB-SubCell"/>
</dbReference>
<dbReference type="GeneID" id="19141032"/>
<proteinExistence type="predicted"/>
<feature type="compositionally biased region" description="Basic and acidic residues" evidence="6">
    <location>
        <begin position="126"/>
        <end position="135"/>
    </location>
</feature>
<evidence type="ECO:0000256" key="6">
    <source>
        <dbReference type="SAM" id="MobiDB-lite"/>
    </source>
</evidence>
<evidence type="ECO:0008006" key="10">
    <source>
        <dbReference type="Google" id="ProtNLM"/>
    </source>
</evidence>
<evidence type="ECO:0000313" key="8">
    <source>
        <dbReference type="EMBL" id="EMD66346.1"/>
    </source>
</evidence>
<keyword evidence="3" id="KW-0256">Endoplasmic reticulum</keyword>
<dbReference type="PANTHER" id="PTHR31394:SF1">
    <property type="entry name" value="TRANSMEMBRANE PROTEIN 199"/>
    <property type="match status" value="1"/>
</dbReference>
<feature type="compositionally biased region" description="Basic and acidic residues" evidence="6">
    <location>
        <begin position="314"/>
        <end position="324"/>
    </location>
</feature>
<evidence type="ECO:0000256" key="3">
    <source>
        <dbReference type="ARBA" id="ARBA00022824"/>
    </source>
</evidence>
<feature type="region of interest" description="Disordered" evidence="6">
    <location>
        <begin position="113"/>
        <end position="135"/>
    </location>
</feature>
<sequence>MEGEFCLLAVSQRANGGFEVQLSNSGRIQQQRKWAEVSYQYTLQPYIQSHSTMVLLTMTLGIVRAVAKAEELSPDDYASLQRADEPTLAHATPGNPISHSQLVDLSKLLKKHLPRSHSDGPVAGDEATKDAEEPIPRTLASLLTNTTLYTPPPPPKPAKTPEYEALMARLRAEQEALSYERMLHPPPTRETFSQRFPHAPEPFSIGARQTTSEEDELSYEEVHRQIILIINILISIVCVAVFIWVAARHWTVGSRLGLSMGGSLGIAVAEVAVYSGYVRKVKEAKRLEKKKPEIKEIVKTWVLGDEGEGAEATGWKEKDGDGVRFRKGKHR</sequence>
<keyword evidence="9" id="KW-1185">Reference proteome</keyword>
<evidence type="ECO:0000256" key="1">
    <source>
        <dbReference type="ARBA" id="ARBA00004477"/>
    </source>
</evidence>
<feature type="transmembrane region" description="Helical" evidence="7">
    <location>
        <begin position="258"/>
        <end position="277"/>
    </location>
</feature>
<dbReference type="AlphaFoldDB" id="M2TAV1"/>
<organism evidence="8 9">
    <name type="scientific">Cochliobolus sativus (strain ND90Pr / ATCC 201652)</name>
    <name type="common">Common root rot and spot blotch fungus</name>
    <name type="synonym">Bipolaris sorokiniana</name>
    <dbReference type="NCBI Taxonomy" id="665912"/>
    <lineage>
        <taxon>Eukaryota</taxon>
        <taxon>Fungi</taxon>
        <taxon>Dikarya</taxon>
        <taxon>Ascomycota</taxon>
        <taxon>Pezizomycotina</taxon>
        <taxon>Dothideomycetes</taxon>
        <taxon>Pleosporomycetidae</taxon>
        <taxon>Pleosporales</taxon>
        <taxon>Pleosporineae</taxon>
        <taxon>Pleosporaceae</taxon>
        <taxon>Bipolaris</taxon>
    </lineage>
</organism>
<keyword evidence="5 7" id="KW-0472">Membrane</keyword>
<feature type="transmembrane region" description="Helical" evidence="7">
    <location>
        <begin position="226"/>
        <end position="246"/>
    </location>
</feature>
<reference evidence="9" key="2">
    <citation type="journal article" date="2013" name="PLoS Genet.">
        <title>Comparative genome structure, secondary metabolite, and effector coding capacity across Cochliobolus pathogens.</title>
        <authorList>
            <person name="Condon B.J."/>
            <person name="Leng Y."/>
            <person name="Wu D."/>
            <person name="Bushley K.E."/>
            <person name="Ohm R.A."/>
            <person name="Otillar R."/>
            <person name="Martin J."/>
            <person name="Schackwitz W."/>
            <person name="Grimwood J."/>
            <person name="MohdZainudin N."/>
            <person name="Xue C."/>
            <person name="Wang R."/>
            <person name="Manning V.A."/>
            <person name="Dhillon B."/>
            <person name="Tu Z.J."/>
            <person name="Steffenson B.J."/>
            <person name="Salamov A."/>
            <person name="Sun H."/>
            <person name="Lowry S."/>
            <person name="LaButti K."/>
            <person name="Han J."/>
            <person name="Copeland A."/>
            <person name="Lindquist E."/>
            <person name="Barry K."/>
            <person name="Schmutz J."/>
            <person name="Baker S.E."/>
            <person name="Ciuffetti L.M."/>
            <person name="Grigoriev I.V."/>
            <person name="Zhong S."/>
            <person name="Turgeon B.G."/>
        </authorList>
    </citation>
    <scope>NUCLEOTIDE SEQUENCE [LARGE SCALE GENOMIC DNA]</scope>
    <source>
        <strain evidence="9">ND90Pr / ATCC 201652</strain>
    </source>
</reference>
<dbReference type="eggNOG" id="ENOG502RXKD">
    <property type="taxonomic scope" value="Eukaryota"/>
</dbReference>
<dbReference type="KEGG" id="bsc:COCSADRAFT_84922"/>
<accession>M2TAV1</accession>
<dbReference type="EMBL" id="KB445640">
    <property type="protein sequence ID" value="EMD66346.1"/>
    <property type="molecule type" value="Genomic_DNA"/>
</dbReference>
<name>M2TAV1_COCSN</name>
<dbReference type="InterPro" id="IPR021013">
    <property type="entry name" value="ATPase_Vma12"/>
</dbReference>
<reference evidence="8 9" key="1">
    <citation type="journal article" date="2012" name="PLoS Pathog.">
        <title>Diverse lifestyles and strategies of plant pathogenesis encoded in the genomes of eighteen Dothideomycetes fungi.</title>
        <authorList>
            <person name="Ohm R.A."/>
            <person name="Feau N."/>
            <person name="Henrissat B."/>
            <person name="Schoch C.L."/>
            <person name="Horwitz B.A."/>
            <person name="Barry K.W."/>
            <person name="Condon B.J."/>
            <person name="Copeland A.C."/>
            <person name="Dhillon B."/>
            <person name="Glaser F."/>
            <person name="Hesse C.N."/>
            <person name="Kosti I."/>
            <person name="LaButti K."/>
            <person name="Lindquist E.A."/>
            <person name="Lucas S."/>
            <person name="Salamov A.A."/>
            <person name="Bradshaw R.E."/>
            <person name="Ciuffetti L."/>
            <person name="Hamelin R.C."/>
            <person name="Kema G.H.J."/>
            <person name="Lawrence C."/>
            <person name="Scott J.A."/>
            <person name="Spatafora J.W."/>
            <person name="Turgeon B.G."/>
            <person name="de Wit P.J.G.M."/>
            <person name="Zhong S."/>
            <person name="Goodwin S.B."/>
            <person name="Grigoriev I.V."/>
        </authorList>
    </citation>
    <scope>NUCLEOTIDE SEQUENCE [LARGE SCALE GENOMIC DNA]</scope>
    <source>
        <strain evidence="9">ND90Pr / ATCC 201652</strain>
    </source>
</reference>